<dbReference type="PIRSF" id="PIRSF020565">
    <property type="entry name" value="3Ho_Ac_ACP_DH_prd"/>
    <property type="match status" value="1"/>
</dbReference>
<evidence type="ECO:0008006" key="3">
    <source>
        <dbReference type="Google" id="ProtNLM"/>
    </source>
</evidence>
<dbReference type="InterPro" id="IPR029069">
    <property type="entry name" value="HotDog_dom_sf"/>
</dbReference>
<accession>A0A367XDH9</accession>
<evidence type="ECO:0000313" key="2">
    <source>
        <dbReference type="Proteomes" id="UP000252517"/>
    </source>
</evidence>
<dbReference type="EMBL" id="JPWH01000005">
    <property type="protein sequence ID" value="RCK51684.1"/>
    <property type="molecule type" value="Genomic_DNA"/>
</dbReference>
<gene>
    <name evidence="1" type="ORF">TH25_08330</name>
</gene>
<dbReference type="Proteomes" id="UP000252517">
    <property type="component" value="Unassembled WGS sequence"/>
</dbReference>
<dbReference type="Pfam" id="PF22817">
    <property type="entry name" value="ApeP-like"/>
    <property type="match status" value="1"/>
</dbReference>
<sequence length="145" mass="15897">MEKLVPHAKPMLLIDRILAADDTSLKAAVQIDENSLFYTPENGVPSYVGIEYIAQAVSAYSGWRAWQASTTGNSEPRIGYLLGTRKMTLHETSFTAGDHLTIDVENIFEDGEMGVFDGTVCRDGQVIVSARINVYQPKAENTPTS</sequence>
<proteinExistence type="predicted"/>
<comment type="caution">
    <text evidence="1">The sequence shown here is derived from an EMBL/GenBank/DDBJ whole genome shotgun (WGS) entry which is preliminary data.</text>
</comment>
<evidence type="ECO:0000313" key="1">
    <source>
        <dbReference type="EMBL" id="RCK51684.1"/>
    </source>
</evidence>
<organism evidence="1 2">
    <name type="scientific">Thalassospira profundimaris</name>
    <dbReference type="NCBI Taxonomy" id="502049"/>
    <lineage>
        <taxon>Bacteria</taxon>
        <taxon>Pseudomonadati</taxon>
        <taxon>Pseudomonadota</taxon>
        <taxon>Alphaproteobacteria</taxon>
        <taxon>Rhodospirillales</taxon>
        <taxon>Thalassospiraceae</taxon>
        <taxon>Thalassospira</taxon>
    </lineage>
</organism>
<name>A0A367XDH9_9PROT</name>
<dbReference type="AlphaFoldDB" id="A0A367XDH9"/>
<dbReference type="SUPFAM" id="SSF54637">
    <property type="entry name" value="Thioesterase/thiol ester dehydrase-isomerase"/>
    <property type="match status" value="1"/>
</dbReference>
<protein>
    <recommendedName>
        <fullName evidence="3">3-hydroxydecanoyl-ACP dehydratase</fullName>
    </recommendedName>
</protein>
<dbReference type="InterPro" id="IPR016776">
    <property type="entry name" value="ApeP-like_dehydratase"/>
</dbReference>
<reference evidence="1 2" key="1">
    <citation type="submission" date="2014-07" db="EMBL/GenBank/DDBJ databases">
        <title>Draft genome sequence of Thalassospira profundimaris S25-3-2.</title>
        <authorList>
            <person name="Lai Q."/>
            <person name="Shao Z."/>
        </authorList>
    </citation>
    <scope>NUCLEOTIDE SEQUENCE [LARGE SCALE GENOMIC DNA]</scope>
    <source>
        <strain evidence="1 2">S25-3-2</strain>
    </source>
</reference>
<dbReference type="Gene3D" id="3.10.129.10">
    <property type="entry name" value="Hotdog Thioesterase"/>
    <property type="match status" value="1"/>
</dbReference>